<protein>
    <submittedName>
        <fullName evidence="1">Uncharacterized protein</fullName>
    </submittedName>
</protein>
<dbReference type="EMBL" id="CP000822">
    <property type="protein sequence ID" value="ABV13264.1"/>
    <property type="molecule type" value="Genomic_DNA"/>
</dbReference>
<gene>
    <name evidence="1" type="ordered locus">CKO_02140</name>
</gene>
<proteinExistence type="predicted"/>
<evidence type="ECO:0000313" key="2">
    <source>
        <dbReference type="Proteomes" id="UP000008148"/>
    </source>
</evidence>
<organism evidence="1 2">
    <name type="scientific">Citrobacter koseri (strain ATCC BAA-895 / CDC 4225-83 / SGSC4696)</name>
    <dbReference type="NCBI Taxonomy" id="290338"/>
    <lineage>
        <taxon>Bacteria</taxon>
        <taxon>Pseudomonadati</taxon>
        <taxon>Pseudomonadota</taxon>
        <taxon>Gammaproteobacteria</taxon>
        <taxon>Enterobacterales</taxon>
        <taxon>Enterobacteriaceae</taxon>
        <taxon>Citrobacter</taxon>
    </lineage>
</organism>
<dbReference type="AlphaFoldDB" id="A8AIF0"/>
<dbReference type="KEGG" id="cko:CKO_02140"/>
<dbReference type="HOGENOM" id="CLU_2988321_0_0_6"/>
<keyword evidence="2" id="KW-1185">Reference proteome</keyword>
<accession>A8AIF0</accession>
<name>A8AIF0_CITK8</name>
<evidence type="ECO:0000313" key="1">
    <source>
        <dbReference type="EMBL" id="ABV13264.1"/>
    </source>
</evidence>
<dbReference type="Proteomes" id="UP000008148">
    <property type="component" value="Chromosome"/>
</dbReference>
<reference evidence="1 2" key="1">
    <citation type="submission" date="2007-08" db="EMBL/GenBank/DDBJ databases">
        <authorList>
            <consortium name="The Citrobacter koseri Genome Sequencing Project"/>
            <person name="McClelland M."/>
            <person name="Sanderson E.K."/>
            <person name="Porwollik S."/>
            <person name="Spieth J."/>
            <person name="Clifton W.S."/>
            <person name="Latreille P."/>
            <person name="Courtney L."/>
            <person name="Wang C."/>
            <person name="Pepin K."/>
            <person name="Bhonagiri V."/>
            <person name="Nash W."/>
            <person name="Johnson M."/>
            <person name="Thiruvilangam P."/>
            <person name="Wilson R."/>
        </authorList>
    </citation>
    <scope>NUCLEOTIDE SEQUENCE [LARGE SCALE GENOMIC DNA]</scope>
    <source>
        <strain evidence="2">ATCC BAA-895 / CDC 4225-83 / SGSC4696</strain>
    </source>
</reference>
<sequence length="57" mass="6848">MFSNMTRFHCGYRREIRNQVNGRFTKCQLLVTKSLSVFLRRQILLADIKKQDRSPVF</sequence>